<evidence type="ECO:0000256" key="3">
    <source>
        <dbReference type="ARBA" id="ARBA00023004"/>
    </source>
</evidence>
<keyword evidence="3 4" id="KW-0408">Iron</keyword>
<reference evidence="8 9" key="1">
    <citation type="journal article" date="2016" name="Nat. Commun.">
        <title>Thousands of microbial genomes shed light on interconnected biogeochemical processes in an aquifer system.</title>
        <authorList>
            <person name="Anantharaman K."/>
            <person name="Brown C.T."/>
            <person name="Hug L.A."/>
            <person name="Sharon I."/>
            <person name="Castelle C.J."/>
            <person name="Probst A.J."/>
            <person name="Thomas B.C."/>
            <person name="Singh A."/>
            <person name="Wilkins M.J."/>
            <person name="Karaoz U."/>
            <person name="Brodie E.L."/>
            <person name="Williams K.H."/>
            <person name="Hubbard S.S."/>
            <person name="Banfield J.F."/>
        </authorList>
    </citation>
    <scope>NUCLEOTIDE SEQUENCE [LARGE SCALE GENOMIC DNA]</scope>
</reference>
<dbReference type="EMBL" id="MGFH01000208">
    <property type="protein sequence ID" value="OGM02446.1"/>
    <property type="molecule type" value="Genomic_DNA"/>
</dbReference>
<keyword evidence="2 4" id="KW-0479">Metal-binding</keyword>
<evidence type="ECO:0000313" key="8">
    <source>
        <dbReference type="EMBL" id="OGM02446.1"/>
    </source>
</evidence>
<feature type="compositionally biased region" description="Acidic residues" evidence="5">
    <location>
        <begin position="130"/>
        <end position="142"/>
    </location>
</feature>
<feature type="chain" id="PRO_5009533433" description="Cytochrome c domain-containing protein" evidence="6">
    <location>
        <begin position="28"/>
        <end position="341"/>
    </location>
</feature>
<keyword evidence="1 4" id="KW-0349">Heme</keyword>
<feature type="signal peptide" evidence="6">
    <location>
        <begin position="1"/>
        <end position="27"/>
    </location>
</feature>
<proteinExistence type="predicted"/>
<comment type="caution">
    <text evidence="8">The sequence shown here is derived from an EMBL/GenBank/DDBJ whole genome shotgun (WGS) entry which is preliminary data.</text>
</comment>
<evidence type="ECO:0000256" key="2">
    <source>
        <dbReference type="ARBA" id="ARBA00022723"/>
    </source>
</evidence>
<dbReference type="Pfam" id="PF13442">
    <property type="entry name" value="Cytochrome_CBB3"/>
    <property type="match status" value="1"/>
</dbReference>
<dbReference type="Proteomes" id="UP000178735">
    <property type="component" value="Unassembled WGS sequence"/>
</dbReference>
<dbReference type="AlphaFoldDB" id="A0A1F7WHZ5"/>
<dbReference type="STRING" id="1817813.A2008_13880"/>
<sequence>MNRIKILIAIICLSVAVFISMPRGAVAGEELKITEDTLPQVQTATAGKVTAKDATDSHEINLMPRPSESVEAELIPELPRETKAVRPAGKIQAAKKLSRTEEIWLRLKSRFKTAEIETERKKYARASDEQPGEIDEFEDEEAAGGTAETLLESSETDEVSASGEVKIKTKKAKKVKKGGTGEVALDKKRSGTSEVETAAKTAEVKIESGENLFYRRCYSCHFDHAHLKMAGNLAGKEFWLKYNKNEAGIQKIIRSGYRTTAGDMPAYGAERLGDREAEAIIGHLKSMTQPLKIESGTKTVTGPKTEAEAGVPGKPKPSSAKETDAQNKNIKSKIKDIKIAK</sequence>
<dbReference type="InterPro" id="IPR036909">
    <property type="entry name" value="Cyt_c-like_dom_sf"/>
</dbReference>
<gene>
    <name evidence="8" type="ORF">A2008_13880</name>
</gene>
<accession>A0A1F7WHZ5</accession>
<dbReference type="Gene3D" id="1.10.760.10">
    <property type="entry name" value="Cytochrome c-like domain"/>
    <property type="match status" value="1"/>
</dbReference>
<evidence type="ECO:0000313" key="9">
    <source>
        <dbReference type="Proteomes" id="UP000178735"/>
    </source>
</evidence>
<feature type="region of interest" description="Disordered" evidence="5">
    <location>
        <begin position="122"/>
        <end position="142"/>
    </location>
</feature>
<evidence type="ECO:0000259" key="7">
    <source>
        <dbReference type="PROSITE" id="PS51007"/>
    </source>
</evidence>
<dbReference type="SUPFAM" id="SSF46626">
    <property type="entry name" value="Cytochrome c"/>
    <property type="match status" value="1"/>
</dbReference>
<protein>
    <recommendedName>
        <fullName evidence="7">Cytochrome c domain-containing protein</fullName>
    </recommendedName>
</protein>
<dbReference type="GO" id="GO:0046872">
    <property type="term" value="F:metal ion binding"/>
    <property type="evidence" value="ECO:0007669"/>
    <property type="project" value="UniProtKB-KW"/>
</dbReference>
<organism evidence="8 9">
    <name type="scientific">Candidatus Wallbacteria bacterium GWC2_49_35</name>
    <dbReference type="NCBI Taxonomy" id="1817813"/>
    <lineage>
        <taxon>Bacteria</taxon>
        <taxon>Candidatus Walliibacteriota</taxon>
    </lineage>
</organism>
<feature type="region of interest" description="Disordered" evidence="5">
    <location>
        <begin position="292"/>
        <end position="341"/>
    </location>
</feature>
<name>A0A1F7WHZ5_9BACT</name>
<dbReference type="PROSITE" id="PS51007">
    <property type="entry name" value="CYTC"/>
    <property type="match status" value="1"/>
</dbReference>
<dbReference type="GO" id="GO:0009055">
    <property type="term" value="F:electron transfer activity"/>
    <property type="evidence" value="ECO:0007669"/>
    <property type="project" value="InterPro"/>
</dbReference>
<evidence type="ECO:0000256" key="4">
    <source>
        <dbReference type="PROSITE-ProRule" id="PRU00433"/>
    </source>
</evidence>
<evidence type="ECO:0000256" key="5">
    <source>
        <dbReference type="SAM" id="MobiDB-lite"/>
    </source>
</evidence>
<dbReference type="InterPro" id="IPR009056">
    <property type="entry name" value="Cyt_c-like_dom"/>
</dbReference>
<keyword evidence="6" id="KW-0732">Signal</keyword>
<feature type="domain" description="Cytochrome c" evidence="7">
    <location>
        <begin position="204"/>
        <end position="338"/>
    </location>
</feature>
<evidence type="ECO:0000256" key="1">
    <source>
        <dbReference type="ARBA" id="ARBA00022617"/>
    </source>
</evidence>
<evidence type="ECO:0000256" key="6">
    <source>
        <dbReference type="SAM" id="SignalP"/>
    </source>
</evidence>
<dbReference type="GO" id="GO:0020037">
    <property type="term" value="F:heme binding"/>
    <property type="evidence" value="ECO:0007669"/>
    <property type="project" value="InterPro"/>
</dbReference>